<name>B9S3N6_RICCO</name>
<accession>B9S3N6</accession>
<protein>
    <submittedName>
        <fullName evidence="1">Uncharacterized protein</fullName>
    </submittedName>
</protein>
<sequence length="101" mass="11367">MKLKVWVGYKWEACLQNTCMQSLSEYKELKEDVRVMEMLHHDGKGFGIINIYIDSIESEEGRVEGNGGDQSIGNKVETIVVEGSKLQDVVDVCEGLEEAKE</sequence>
<evidence type="ECO:0000313" key="2">
    <source>
        <dbReference type="Proteomes" id="UP000008311"/>
    </source>
</evidence>
<reference evidence="2" key="1">
    <citation type="journal article" date="2010" name="Nat. Biotechnol.">
        <title>Draft genome sequence of the oilseed species Ricinus communis.</title>
        <authorList>
            <person name="Chan A.P."/>
            <person name="Crabtree J."/>
            <person name="Zhao Q."/>
            <person name="Lorenzi H."/>
            <person name="Orvis J."/>
            <person name="Puiu D."/>
            <person name="Melake-Berhan A."/>
            <person name="Jones K.M."/>
            <person name="Redman J."/>
            <person name="Chen G."/>
            <person name="Cahoon E.B."/>
            <person name="Gedil M."/>
            <person name="Stanke M."/>
            <person name="Haas B.J."/>
            <person name="Wortman J.R."/>
            <person name="Fraser-Liggett C.M."/>
            <person name="Ravel J."/>
            <person name="Rabinowicz P.D."/>
        </authorList>
    </citation>
    <scope>NUCLEOTIDE SEQUENCE [LARGE SCALE GENOMIC DNA]</scope>
    <source>
        <strain evidence="2">cv. Hale</strain>
    </source>
</reference>
<gene>
    <name evidence="1" type="ORF">RCOM_1386010</name>
</gene>
<dbReference type="AlphaFoldDB" id="B9S3N6"/>
<dbReference type="Proteomes" id="UP000008311">
    <property type="component" value="Unassembled WGS sequence"/>
</dbReference>
<proteinExistence type="predicted"/>
<keyword evidence="2" id="KW-1185">Reference proteome</keyword>
<evidence type="ECO:0000313" key="1">
    <source>
        <dbReference type="EMBL" id="EEF41778.1"/>
    </source>
</evidence>
<dbReference type="EMBL" id="EQ973860">
    <property type="protein sequence ID" value="EEF41778.1"/>
    <property type="molecule type" value="Genomic_DNA"/>
</dbReference>
<organism evidence="1 2">
    <name type="scientific">Ricinus communis</name>
    <name type="common">Castor bean</name>
    <dbReference type="NCBI Taxonomy" id="3988"/>
    <lineage>
        <taxon>Eukaryota</taxon>
        <taxon>Viridiplantae</taxon>
        <taxon>Streptophyta</taxon>
        <taxon>Embryophyta</taxon>
        <taxon>Tracheophyta</taxon>
        <taxon>Spermatophyta</taxon>
        <taxon>Magnoliopsida</taxon>
        <taxon>eudicotyledons</taxon>
        <taxon>Gunneridae</taxon>
        <taxon>Pentapetalae</taxon>
        <taxon>rosids</taxon>
        <taxon>fabids</taxon>
        <taxon>Malpighiales</taxon>
        <taxon>Euphorbiaceae</taxon>
        <taxon>Acalyphoideae</taxon>
        <taxon>Acalypheae</taxon>
        <taxon>Ricinus</taxon>
    </lineage>
</organism>
<dbReference type="InParanoid" id="B9S3N6"/>